<name>A0A330KZS5_9BACT</name>
<dbReference type="InterPro" id="IPR036520">
    <property type="entry name" value="UPF0759_sf"/>
</dbReference>
<reference evidence="2" key="1">
    <citation type="submission" date="2018-04" db="EMBL/GenBank/DDBJ databases">
        <authorList>
            <person name="Lucker S."/>
            <person name="Sakoula D."/>
        </authorList>
    </citation>
    <scope>NUCLEOTIDE SEQUENCE [LARGE SCALE GENOMIC DNA]</scope>
</reference>
<organism evidence="1 2">
    <name type="scientific">Nitrospira lenta</name>
    <dbReference type="NCBI Taxonomy" id="1436998"/>
    <lineage>
        <taxon>Bacteria</taxon>
        <taxon>Pseudomonadati</taxon>
        <taxon>Nitrospirota</taxon>
        <taxon>Nitrospiria</taxon>
        <taxon>Nitrospirales</taxon>
        <taxon>Nitrospiraceae</taxon>
        <taxon>Nitrospira</taxon>
    </lineage>
</organism>
<dbReference type="Gene3D" id="3.20.20.410">
    <property type="entry name" value="Protein of unknown function UPF0759"/>
    <property type="match status" value="1"/>
</dbReference>
<keyword evidence="2" id="KW-1185">Reference proteome</keyword>
<dbReference type="InParanoid" id="A0A330KZS5"/>
<sequence>MCGTTCRKSSYPIVSLVYFRLLETPLNIASPRFGTSSWAYEGWQGLVYHRTYPKSRFSQDTLAEYAAYPGHEAPLFSTVGIDHSFYRPASAKQFAHYAEQVPDTFRFCQKVWEEITIPAYANLPRYGAKAGKPNPRFLDVGTFRDLVLQPALDGLGQTLGPFIFEFQRWGLDPDAFLRQLDQFLGQLPSGPAYAIEVRTPAILGPRYHDILRAHAVAHVYNHWTAMPPLSEQHLRLTRTFTAPFTVLRLLTPLGLAFANAVERYAPYNRIVQPQPRMRQETVELVKQAAAEGRSAYVLVNNRSEGCSPLTVQALLEALAIPTDSPLTDSPL</sequence>
<evidence type="ECO:0000313" key="1">
    <source>
        <dbReference type="EMBL" id="SPP63005.1"/>
    </source>
</evidence>
<dbReference type="InterPro" id="IPR002763">
    <property type="entry name" value="DUF72"/>
</dbReference>
<gene>
    <name evidence="1" type="ORF">NITLEN_10091</name>
</gene>
<dbReference type="PANTHER" id="PTHR30348">
    <property type="entry name" value="UNCHARACTERIZED PROTEIN YECE"/>
    <property type="match status" value="1"/>
</dbReference>
<dbReference type="Pfam" id="PF01904">
    <property type="entry name" value="DUF72"/>
    <property type="match status" value="1"/>
</dbReference>
<accession>A0A330KZS5</accession>
<dbReference type="EMBL" id="OUNR01000001">
    <property type="protein sequence ID" value="SPP63005.1"/>
    <property type="molecule type" value="Genomic_DNA"/>
</dbReference>
<dbReference type="AlphaFoldDB" id="A0A330KZS5"/>
<protein>
    <recommendedName>
        <fullName evidence="3">DUF72 domain-containing protein</fullName>
    </recommendedName>
</protein>
<dbReference type="Proteomes" id="UP000248168">
    <property type="component" value="Unassembled WGS sequence"/>
</dbReference>
<evidence type="ECO:0000313" key="2">
    <source>
        <dbReference type="Proteomes" id="UP000248168"/>
    </source>
</evidence>
<evidence type="ECO:0008006" key="3">
    <source>
        <dbReference type="Google" id="ProtNLM"/>
    </source>
</evidence>
<dbReference type="SUPFAM" id="SSF117396">
    <property type="entry name" value="TM1631-like"/>
    <property type="match status" value="1"/>
</dbReference>
<proteinExistence type="predicted"/>
<dbReference type="PANTHER" id="PTHR30348:SF4">
    <property type="entry name" value="DUF72 DOMAIN-CONTAINING PROTEIN"/>
    <property type="match status" value="1"/>
</dbReference>